<keyword evidence="4" id="KW-1185">Reference proteome</keyword>
<dbReference type="InterPro" id="IPR027788">
    <property type="entry name" value="Alpha/beta-hydrolase_N_dom"/>
</dbReference>
<proteinExistence type="predicted"/>
<dbReference type="EMBL" id="UETC01000003">
    <property type="protein sequence ID" value="SSA44659.1"/>
    <property type="molecule type" value="Genomic_DNA"/>
</dbReference>
<protein>
    <submittedName>
        <fullName evidence="2">Alpha/beta hydrolase family protein</fullName>
    </submittedName>
    <submittedName>
        <fullName evidence="3">Alpha/beta-hydrolase family N-terminus</fullName>
    </submittedName>
</protein>
<organism evidence="3 5">
    <name type="scientific">Jannaschia seohaensis</name>
    <dbReference type="NCBI Taxonomy" id="475081"/>
    <lineage>
        <taxon>Bacteria</taxon>
        <taxon>Pseudomonadati</taxon>
        <taxon>Pseudomonadota</taxon>
        <taxon>Alphaproteobacteria</taxon>
        <taxon>Rhodobacterales</taxon>
        <taxon>Roseobacteraceae</taxon>
        <taxon>Jannaschia</taxon>
    </lineage>
</organism>
<evidence type="ECO:0000313" key="2">
    <source>
        <dbReference type="EMBL" id="PWJ20563.1"/>
    </source>
</evidence>
<name>A0A2Y9AQN3_9RHOB</name>
<sequence>MPLRRATLPGFVAVVLILFVVTPDGNVEHAVTGLDESYEAAQELFQDTPPRPGTPRMTGSAGSLIDLAAIGKPGRDFYVSGPTAEDIAAFTGQRRRWVRSSSMSGAPVASRGRRGPN</sequence>
<dbReference type="GO" id="GO:0016787">
    <property type="term" value="F:hydrolase activity"/>
    <property type="evidence" value="ECO:0007669"/>
    <property type="project" value="UniProtKB-KW"/>
</dbReference>
<dbReference type="RefSeq" id="WP_245947381.1">
    <property type="nucleotide sequence ID" value="NZ_QGDJ01000003.1"/>
</dbReference>
<dbReference type="Proteomes" id="UP000251571">
    <property type="component" value="Unassembled WGS sequence"/>
</dbReference>
<keyword evidence="3" id="KW-0378">Hydrolase</keyword>
<reference evidence="2 4" key="2">
    <citation type="submission" date="2018-03" db="EMBL/GenBank/DDBJ databases">
        <title>Genomic Encyclopedia of Archaeal and Bacterial Type Strains, Phase II (KMG-II): from individual species to whole genera.</title>
        <authorList>
            <person name="Goeker M."/>
        </authorList>
    </citation>
    <scope>NUCLEOTIDE SEQUENCE [LARGE SCALE GENOMIC DNA]</scope>
    <source>
        <strain evidence="2 4">DSM 25227</strain>
    </source>
</reference>
<evidence type="ECO:0000313" key="5">
    <source>
        <dbReference type="Proteomes" id="UP000251571"/>
    </source>
</evidence>
<dbReference type="AlphaFoldDB" id="A0A2Y9AQN3"/>
<reference evidence="3 5" key="1">
    <citation type="submission" date="2016-10" db="EMBL/GenBank/DDBJ databases">
        <authorList>
            <person name="Cai Z."/>
        </authorList>
    </citation>
    <scope>NUCLEOTIDE SEQUENCE [LARGE SCALE GENOMIC DNA]</scope>
    <source>
        <strain evidence="3 5">DSM 25227</strain>
    </source>
</reference>
<feature type="domain" description="Alpha/beta-hydrolase N-terminal" evidence="1">
    <location>
        <begin position="1"/>
        <end position="82"/>
    </location>
</feature>
<accession>A0A2Y9AQN3</accession>
<evidence type="ECO:0000313" key="3">
    <source>
        <dbReference type="EMBL" id="SSA44659.1"/>
    </source>
</evidence>
<evidence type="ECO:0000259" key="1">
    <source>
        <dbReference type="Pfam" id="PF15420"/>
    </source>
</evidence>
<evidence type="ECO:0000313" key="4">
    <source>
        <dbReference type="Proteomes" id="UP000245839"/>
    </source>
</evidence>
<dbReference type="EMBL" id="QGDJ01000003">
    <property type="protein sequence ID" value="PWJ20563.1"/>
    <property type="molecule type" value="Genomic_DNA"/>
</dbReference>
<dbReference type="Proteomes" id="UP000245839">
    <property type="component" value="Unassembled WGS sequence"/>
</dbReference>
<dbReference type="Pfam" id="PF15420">
    <property type="entry name" value="Abhydrolase_9_N"/>
    <property type="match status" value="1"/>
</dbReference>
<gene>
    <name evidence="2" type="ORF">BCF38_103382</name>
    <name evidence="3" type="ORF">SAMN05421539_103382</name>
</gene>